<feature type="transmembrane region" description="Helical" evidence="1">
    <location>
        <begin position="72"/>
        <end position="93"/>
    </location>
</feature>
<evidence type="ECO:0000256" key="1">
    <source>
        <dbReference type="SAM" id="Phobius"/>
    </source>
</evidence>
<comment type="caution">
    <text evidence="2">The sequence shown here is derived from an EMBL/GenBank/DDBJ whole genome shotgun (WGS) entry which is preliminary data.</text>
</comment>
<dbReference type="EMBL" id="JAOBYN010000018">
    <property type="protein sequence ID" value="MDH1056686.1"/>
    <property type="molecule type" value="Genomic_DNA"/>
</dbReference>
<protein>
    <recommendedName>
        <fullName evidence="4">GAF domain-containing protein</fullName>
    </recommendedName>
</protein>
<proteinExistence type="predicted"/>
<dbReference type="RefSeq" id="WP_280054966.1">
    <property type="nucleotide sequence ID" value="NZ_JAOBYN010000018.1"/>
</dbReference>
<evidence type="ECO:0008006" key="4">
    <source>
        <dbReference type="Google" id="ProtNLM"/>
    </source>
</evidence>
<evidence type="ECO:0000313" key="3">
    <source>
        <dbReference type="Proteomes" id="UP001158730"/>
    </source>
</evidence>
<keyword evidence="1" id="KW-1133">Transmembrane helix</keyword>
<dbReference type="AlphaFoldDB" id="A0AA42SVE8"/>
<keyword evidence="1" id="KW-0472">Membrane</keyword>
<dbReference type="Proteomes" id="UP001158730">
    <property type="component" value="Unassembled WGS sequence"/>
</dbReference>
<keyword evidence="1" id="KW-0812">Transmembrane</keyword>
<reference evidence="2" key="1">
    <citation type="submission" date="2022-09" db="EMBL/GenBank/DDBJ databases">
        <title>Intensive care unit water sources are persistently colonized with multi-drug resistant bacteria and are the site of extensive horizontal gene transfer of antibiotic resistance genes.</title>
        <authorList>
            <person name="Diorio-Toth L."/>
        </authorList>
    </citation>
    <scope>NUCLEOTIDE SEQUENCE</scope>
    <source>
        <strain evidence="2">GD03990</strain>
    </source>
</reference>
<organism evidence="2 3">
    <name type="scientific">Aquipseudomonas alcaligenes</name>
    <name type="common">Pseudomonas alcaligenes</name>
    <dbReference type="NCBI Taxonomy" id="43263"/>
    <lineage>
        <taxon>Bacteria</taxon>
        <taxon>Pseudomonadati</taxon>
        <taxon>Pseudomonadota</taxon>
        <taxon>Gammaproteobacteria</taxon>
        <taxon>Pseudomonadales</taxon>
        <taxon>Pseudomonadaceae</taxon>
        <taxon>Aquipseudomonas</taxon>
    </lineage>
</organism>
<name>A0AA42SVE8_AQUAC</name>
<gene>
    <name evidence="2" type="ORF">N5C05_18255</name>
</gene>
<accession>A0AA42SVE8</accession>
<sequence length="323" mass="36047">MQQPVVGDNWAKSLARKFIKFSESWLIKTLIRPIVFLLPPTLLTAAATRQGIATELQKLLPEQVANFIDQSALLILVGAYIYIVLIKAIYALIKDYSKPSRELSVSDILAINKALEIVVTDKYKRMSEEAKLANKQPNICAAQTFSKITKPEQQIALLIASIKRVFEHLDENNTLFRVGLLRVSNSKPTDWVAFEPISHPPRTEPQQLSAPSSTVSAAIKRKSIVVIEDIQNELSKSNKDKRNFLEGNTQKGDQGSQICYPIVHASTGKIEYVITIAGNKKACLTSKHAELYSWILEQFALRISLEHSLLILKEKSDATPKAA</sequence>
<evidence type="ECO:0000313" key="2">
    <source>
        <dbReference type="EMBL" id="MDH1056686.1"/>
    </source>
</evidence>